<evidence type="ECO:0000256" key="2">
    <source>
        <dbReference type="ARBA" id="ARBA00022741"/>
    </source>
</evidence>
<dbReference type="InterPro" id="IPR027417">
    <property type="entry name" value="P-loop_NTPase"/>
</dbReference>
<dbReference type="PANTHER" id="PTHR45772:SF7">
    <property type="entry name" value="AMINO ACID ABC TRANSPORTER ATP-BINDING PROTEIN"/>
    <property type="match status" value="1"/>
</dbReference>
<evidence type="ECO:0000256" key="3">
    <source>
        <dbReference type="ARBA" id="ARBA00022840"/>
    </source>
</evidence>
<dbReference type="GO" id="GO:0015188">
    <property type="term" value="F:L-isoleucine transmembrane transporter activity"/>
    <property type="evidence" value="ECO:0007669"/>
    <property type="project" value="TreeGrafter"/>
</dbReference>
<dbReference type="AlphaFoldDB" id="A0A0M9AL39"/>
<dbReference type="SMART" id="SM00382">
    <property type="entry name" value="AAA"/>
    <property type="match status" value="1"/>
</dbReference>
<dbReference type="EMBL" id="WOWB01000001">
    <property type="protein sequence ID" value="NLV06811.1"/>
    <property type="molecule type" value="Genomic_DNA"/>
</dbReference>
<evidence type="ECO:0000313" key="6">
    <source>
        <dbReference type="EMBL" id="NLV06811.1"/>
    </source>
</evidence>
<dbReference type="Proteomes" id="UP000037729">
    <property type="component" value="Unassembled WGS sequence"/>
</dbReference>
<name>A0A0M9AL39_9EURY</name>
<dbReference type="GO" id="GO:0015192">
    <property type="term" value="F:L-phenylalanine transmembrane transporter activity"/>
    <property type="evidence" value="ECO:0007669"/>
    <property type="project" value="TreeGrafter"/>
</dbReference>
<gene>
    <name evidence="5" type="ORF">AMS69_10370</name>
    <name evidence="6" type="ORF">GOC83_11800</name>
</gene>
<evidence type="ECO:0000313" key="7">
    <source>
        <dbReference type="Proteomes" id="UP000037729"/>
    </source>
</evidence>
<dbReference type="GO" id="GO:1903806">
    <property type="term" value="P:L-isoleucine import across plasma membrane"/>
    <property type="evidence" value="ECO:0007669"/>
    <property type="project" value="TreeGrafter"/>
</dbReference>
<keyword evidence="2" id="KW-0547">Nucleotide-binding</keyword>
<dbReference type="EMBL" id="LIUF01000003">
    <property type="protein sequence ID" value="KOX92851.1"/>
    <property type="molecule type" value="Genomic_DNA"/>
</dbReference>
<dbReference type="GO" id="GO:0005886">
    <property type="term" value="C:plasma membrane"/>
    <property type="evidence" value="ECO:0007669"/>
    <property type="project" value="TreeGrafter"/>
</dbReference>
<evidence type="ECO:0000313" key="5">
    <source>
        <dbReference type="EMBL" id="KOX92851.1"/>
    </source>
</evidence>
<keyword evidence="1" id="KW-0813">Transport</keyword>
<keyword evidence="7" id="KW-1185">Reference proteome</keyword>
<keyword evidence="3 5" id="KW-0067">ATP-binding</keyword>
<evidence type="ECO:0000256" key="1">
    <source>
        <dbReference type="ARBA" id="ARBA00022448"/>
    </source>
</evidence>
<dbReference type="Pfam" id="PF00005">
    <property type="entry name" value="ABC_tran"/>
    <property type="match status" value="1"/>
</dbReference>
<dbReference type="InterPro" id="IPR051120">
    <property type="entry name" value="ABC_AA/LPS_Transport"/>
</dbReference>
<dbReference type="RefSeq" id="WP_053968004.1">
    <property type="nucleotide sequence ID" value="NZ_JAWJXX010000009.1"/>
</dbReference>
<dbReference type="PROSITE" id="PS50893">
    <property type="entry name" value="ABC_TRANSPORTER_2"/>
    <property type="match status" value="1"/>
</dbReference>
<dbReference type="Proteomes" id="UP000610611">
    <property type="component" value="Unassembled WGS sequence"/>
</dbReference>
<feature type="domain" description="ABC transporter" evidence="4">
    <location>
        <begin position="2"/>
        <end position="247"/>
    </location>
</feature>
<dbReference type="GO" id="GO:0016887">
    <property type="term" value="F:ATP hydrolysis activity"/>
    <property type="evidence" value="ECO:0007669"/>
    <property type="project" value="InterPro"/>
</dbReference>
<organism evidence="5 7">
    <name type="scientific">Haloarcula rubripromontorii</name>
    <dbReference type="NCBI Taxonomy" id="1705562"/>
    <lineage>
        <taxon>Archaea</taxon>
        <taxon>Methanobacteriati</taxon>
        <taxon>Methanobacteriota</taxon>
        <taxon>Stenosarchaea group</taxon>
        <taxon>Halobacteria</taxon>
        <taxon>Halobacteriales</taxon>
        <taxon>Haloarculaceae</taxon>
        <taxon>Haloarcula</taxon>
    </lineage>
</organism>
<dbReference type="GO" id="GO:1903805">
    <property type="term" value="P:L-valine import across plasma membrane"/>
    <property type="evidence" value="ECO:0007669"/>
    <property type="project" value="TreeGrafter"/>
</dbReference>
<sequence>MLEARNLRKSFGELVATDDITLEFGKEEGELVFIVGPNGAGKTTFINLLTGFLSPDEGSIVLDGDDITGMSANGRVDAGIARSFQVVKVFEEMTVRENLRTVVLTEQGKTWSLFSMADGHAAVEEQVEELLEKFRLGDAANTVAEELPHGDRKLLDVAMSFGLDPDYLLLDEPTSGVSTREKEYVIETIVEVGRAEGVTTVTIEHDMDIVTEYADRVVALHQGAVHGVGPPTMLETDDELRRLLLGVGDDE</sequence>
<protein>
    <submittedName>
        <fullName evidence="6">ATP-binding cassette domain-containing protein</fullName>
    </submittedName>
    <submittedName>
        <fullName evidence="5">Branched-chain amino acid ABC transporter ATP-binding protein</fullName>
    </submittedName>
</protein>
<dbReference type="GO" id="GO:0042941">
    <property type="term" value="P:D-alanine transmembrane transport"/>
    <property type="evidence" value="ECO:0007669"/>
    <property type="project" value="TreeGrafter"/>
</dbReference>
<dbReference type="PANTHER" id="PTHR45772">
    <property type="entry name" value="CONSERVED COMPONENT OF ABC TRANSPORTER FOR NATURAL AMINO ACIDS-RELATED"/>
    <property type="match status" value="1"/>
</dbReference>
<dbReference type="GO" id="GO:0005524">
    <property type="term" value="F:ATP binding"/>
    <property type="evidence" value="ECO:0007669"/>
    <property type="project" value="UniProtKB-KW"/>
</dbReference>
<dbReference type="PATRIC" id="fig|1705562.3.peg.244"/>
<dbReference type="GO" id="GO:0015808">
    <property type="term" value="P:L-alanine transport"/>
    <property type="evidence" value="ECO:0007669"/>
    <property type="project" value="TreeGrafter"/>
</dbReference>
<reference evidence="6" key="2">
    <citation type="submission" date="2019-12" db="EMBL/GenBank/DDBJ databases">
        <title>The whole-genome sequencing of Haloarcula japonica strain pws8.</title>
        <authorList>
            <person name="Verma D.K."/>
            <person name="Gopal K."/>
            <person name="Prasad E.S."/>
        </authorList>
    </citation>
    <scope>NUCLEOTIDE SEQUENCE</scope>
    <source>
        <strain evidence="6">Pws8</strain>
    </source>
</reference>
<dbReference type="SUPFAM" id="SSF52540">
    <property type="entry name" value="P-loop containing nucleoside triphosphate hydrolases"/>
    <property type="match status" value="1"/>
</dbReference>
<dbReference type="OrthoDB" id="44250at2157"/>
<dbReference type="Gene3D" id="3.40.50.300">
    <property type="entry name" value="P-loop containing nucleotide triphosphate hydrolases"/>
    <property type="match status" value="1"/>
</dbReference>
<dbReference type="GO" id="GO:0005304">
    <property type="term" value="F:L-valine transmembrane transporter activity"/>
    <property type="evidence" value="ECO:0007669"/>
    <property type="project" value="TreeGrafter"/>
</dbReference>
<comment type="caution">
    <text evidence="5">The sequence shown here is derived from an EMBL/GenBank/DDBJ whole genome shotgun (WGS) entry which is preliminary data.</text>
</comment>
<accession>A0A0M9AL39</accession>
<dbReference type="CDD" id="cd03219">
    <property type="entry name" value="ABC_Mj1267_LivG_branched"/>
    <property type="match status" value="1"/>
</dbReference>
<dbReference type="InterPro" id="IPR003439">
    <property type="entry name" value="ABC_transporter-like_ATP-bd"/>
</dbReference>
<evidence type="ECO:0000259" key="4">
    <source>
        <dbReference type="PROSITE" id="PS50893"/>
    </source>
</evidence>
<proteinExistence type="predicted"/>
<reference evidence="5 7" key="1">
    <citation type="submission" date="2015-08" db="EMBL/GenBank/DDBJ databases">
        <title>Genomes of Isolates from Cabo Rojo, PR.</title>
        <authorList>
            <person name="Sanchez-Nieves R.L."/>
            <person name="Montalvo-Rodriguez R."/>
        </authorList>
    </citation>
    <scope>NUCLEOTIDE SEQUENCE [LARGE SCALE GENOMIC DNA]</scope>
    <source>
        <strain evidence="5 7">SL3</strain>
    </source>
</reference>
<dbReference type="InterPro" id="IPR003593">
    <property type="entry name" value="AAA+_ATPase"/>
</dbReference>
<dbReference type="STRING" id="1705562.AMS69_10370"/>